<proteinExistence type="predicted"/>
<sequence length="293" mass="33318">MEEVDKHKTSNLISLDEKTLTAIQLLKDVRKELAQYRKQEGDESSSSNAAEINAYKAVEEVLPRMVITPMLTAQIERHRDKVAFSAKESELMKKVDFLRQEMKEMLLEISKTNAENKKVKAELADAQYIIKGLDKLPDGINPSFRQIIETKARRIVQLEGNIKEITKEKEAMAEEIAQLKKLLSRAKTPSELQGKELMEFEALLDEPDVINDDPSAMSPIFEATSPGSEGHNASTRKRLWQELSQNQEILDNQIHHQNDNNAKKGLIEARLSEKQNENGENQTKTVEAEIHTM</sequence>
<dbReference type="Proteomes" id="UP000887580">
    <property type="component" value="Unplaced"/>
</dbReference>
<name>A0AC35GVY8_9BILA</name>
<reference evidence="2" key="1">
    <citation type="submission" date="2022-11" db="UniProtKB">
        <authorList>
            <consortium name="WormBaseParasite"/>
        </authorList>
    </citation>
    <scope>IDENTIFICATION</scope>
</reference>
<evidence type="ECO:0000313" key="1">
    <source>
        <dbReference type="Proteomes" id="UP000887580"/>
    </source>
</evidence>
<protein>
    <submittedName>
        <fullName evidence="2">Uncharacterized protein</fullName>
    </submittedName>
</protein>
<accession>A0AC35GVY8</accession>
<dbReference type="WBParaSite" id="PS1159_v2.g9139.t1">
    <property type="protein sequence ID" value="PS1159_v2.g9139.t1"/>
    <property type="gene ID" value="PS1159_v2.g9139"/>
</dbReference>
<evidence type="ECO:0000313" key="2">
    <source>
        <dbReference type="WBParaSite" id="PS1159_v2.g9139.t1"/>
    </source>
</evidence>
<organism evidence="1 2">
    <name type="scientific">Panagrolaimus sp. PS1159</name>
    <dbReference type="NCBI Taxonomy" id="55785"/>
    <lineage>
        <taxon>Eukaryota</taxon>
        <taxon>Metazoa</taxon>
        <taxon>Ecdysozoa</taxon>
        <taxon>Nematoda</taxon>
        <taxon>Chromadorea</taxon>
        <taxon>Rhabditida</taxon>
        <taxon>Tylenchina</taxon>
        <taxon>Panagrolaimomorpha</taxon>
        <taxon>Panagrolaimoidea</taxon>
        <taxon>Panagrolaimidae</taxon>
        <taxon>Panagrolaimus</taxon>
    </lineage>
</organism>